<keyword evidence="16" id="KW-1185">Reference proteome</keyword>
<dbReference type="EC" id="4.6.1.2" evidence="4"/>
<dbReference type="GO" id="GO:0035556">
    <property type="term" value="P:intracellular signal transduction"/>
    <property type="evidence" value="ECO:0007669"/>
    <property type="project" value="InterPro"/>
</dbReference>
<evidence type="ECO:0000256" key="13">
    <source>
        <dbReference type="ARBA" id="ARBA00023293"/>
    </source>
</evidence>
<dbReference type="Proteomes" id="UP000230423">
    <property type="component" value="Unassembled WGS sequence"/>
</dbReference>
<feature type="non-terminal residue" evidence="15">
    <location>
        <position position="145"/>
    </location>
</feature>
<keyword evidence="8" id="KW-0547">Nucleotide-binding</keyword>
<evidence type="ECO:0000256" key="10">
    <source>
        <dbReference type="ARBA" id="ARBA00023136"/>
    </source>
</evidence>
<keyword evidence="12" id="KW-0456">Lyase</keyword>
<dbReference type="InterPro" id="IPR050401">
    <property type="entry name" value="Cyclic_nucleotide_synthase"/>
</dbReference>
<evidence type="ECO:0000256" key="12">
    <source>
        <dbReference type="ARBA" id="ARBA00023239"/>
    </source>
</evidence>
<dbReference type="Pfam" id="PF07701">
    <property type="entry name" value="HNOBA"/>
    <property type="match status" value="1"/>
</dbReference>
<evidence type="ECO:0000256" key="7">
    <source>
        <dbReference type="ARBA" id="ARBA00022729"/>
    </source>
</evidence>
<protein>
    <recommendedName>
        <fullName evidence="4">guanylate cyclase</fullName>
        <ecNumber evidence="4">4.6.1.2</ecNumber>
    </recommendedName>
</protein>
<keyword evidence="13" id="KW-0141">cGMP biosynthesis</keyword>
<dbReference type="GO" id="GO:0004383">
    <property type="term" value="F:guanylate cyclase activity"/>
    <property type="evidence" value="ECO:0007669"/>
    <property type="project" value="UniProtKB-EC"/>
</dbReference>
<reference evidence="15 16" key="1">
    <citation type="submission" date="2015-09" db="EMBL/GenBank/DDBJ databases">
        <title>Draft genome of the parasitic nematode Teladorsagia circumcincta isolate WARC Sus (inbred).</title>
        <authorList>
            <person name="Mitreva M."/>
        </authorList>
    </citation>
    <scope>NUCLEOTIDE SEQUENCE [LARGE SCALE GENOMIC DNA]</scope>
    <source>
        <strain evidence="15 16">S</strain>
    </source>
</reference>
<evidence type="ECO:0000256" key="1">
    <source>
        <dbReference type="ARBA" id="ARBA00001436"/>
    </source>
</evidence>
<dbReference type="InterPro" id="IPR011645">
    <property type="entry name" value="HNOB_dom_associated"/>
</dbReference>
<evidence type="ECO:0000256" key="3">
    <source>
        <dbReference type="ARBA" id="ARBA00004479"/>
    </source>
</evidence>
<feature type="domain" description="Guanylate cyclase" evidence="14">
    <location>
        <begin position="102"/>
        <end position="145"/>
    </location>
</feature>
<dbReference type="GO" id="GO:0000166">
    <property type="term" value="F:nucleotide binding"/>
    <property type="evidence" value="ECO:0007669"/>
    <property type="project" value="UniProtKB-KW"/>
</dbReference>
<evidence type="ECO:0000256" key="4">
    <source>
        <dbReference type="ARBA" id="ARBA00012202"/>
    </source>
</evidence>
<dbReference type="Gene3D" id="6.10.250.780">
    <property type="match status" value="1"/>
</dbReference>
<dbReference type="SUPFAM" id="SSF55073">
    <property type="entry name" value="Nucleotide cyclase"/>
    <property type="match status" value="1"/>
</dbReference>
<keyword evidence="10" id="KW-0472">Membrane</keyword>
<evidence type="ECO:0000256" key="8">
    <source>
        <dbReference type="ARBA" id="ARBA00022741"/>
    </source>
</evidence>
<dbReference type="InterPro" id="IPR001054">
    <property type="entry name" value="A/G_cyclase"/>
</dbReference>
<sequence>MRPQLELDGVEVSPGLLNLVRDCWDQNPSNRPDIEFICNQMREMMRSWKKANLMDHVEDRTKELAEQKQKADLLLGRMLPRQVAERLKLGQTVEPEGFDSVTVFFSDVVKFTQLSAKCTPFQVVNLLNELYSNFDAIIEEHDVYK</sequence>
<evidence type="ECO:0000256" key="9">
    <source>
        <dbReference type="ARBA" id="ARBA00022989"/>
    </source>
</evidence>
<organism evidence="15 16">
    <name type="scientific">Teladorsagia circumcincta</name>
    <name type="common">Brown stomach worm</name>
    <name type="synonym">Ostertagia circumcincta</name>
    <dbReference type="NCBI Taxonomy" id="45464"/>
    <lineage>
        <taxon>Eukaryota</taxon>
        <taxon>Metazoa</taxon>
        <taxon>Ecdysozoa</taxon>
        <taxon>Nematoda</taxon>
        <taxon>Chromadorea</taxon>
        <taxon>Rhabditida</taxon>
        <taxon>Rhabditina</taxon>
        <taxon>Rhabditomorpha</taxon>
        <taxon>Strongyloidea</taxon>
        <taxon>Trichostrongylidae</taxon>
        <taxon>Teladorsagia</taxon>
    </lineage>
</organism>
<evidence type="ECO:0000313" key="15">
    <source>
        <dbReference type="EMBL" id="PIO55087.1"/>
    </source>
</evidence>
<dbReference type="InterPro" id="IPR029787">
    <property type="entry name" value="Nucleotide_cyclase"/>
</dbReference>
<dbReference type="OrthoDB" id="60033at2759"/>
<dbReference type="PANTHER" id="PTHR11920:SF495">
    <property type="entry name" value="RECEPTOR-TYPE GUANYLATE CYCLASE GCY-7"/>
    <property type="match status" value="1"/>
</dbReference>
<keyword evidence="7" id="KW-0732">Signal</keyword>
<proteinExistence type="predicted"/>
<dbReference type="AlphaFoldDB" id="A0A2G9TAU0"/>
<evidence type="ECO:0000259" key="14">
    <source>
        <dbReference type="PROSITE" id="PS50125"/>
    </source>
</evidence>
<dbReference type="PROSITE" id="PS50125">
    <property type="entry name" value="GUANYLATE_CYCLASE_2"/>
    <property type="match status" value="1"/>
</dbReference>
<accession>A0A2G9TAU0</accession>
<evidence type="ECO:0000256" key="2">
    <source>
        <dbReference type="ARBA" id="ARBA00004236"/>
    </source>
</evidence>
<keyword evidence="6" id="KW-0812">Transmembrane</keyword>
<dbReference type="Pfam" id="PF00211">
    <property type="entry name" value="Guanylate_cyc"/>
    <property type="match status" value="1"/>
</dbReference>
<dbReference type="GO" id="GO:0001653">
    <property type="term" value="F:peptide receptor activity"/>
    <property type="evidence" value="ECO:0007669"/>
    <property type="project" value="TreeGrafter"/>
</dbReference>
<evidence type="ECO:0000256" key="5">
    <source>
        <dbReference type="ARBA" id="ARBA00022475"/>
    </source>
</evidence>
<keyword evidence="11" id="KW-0325">Glycoprotein</keyword>
<evidence type="ECO:0000256" key="11">
    <source>
        <dbReference type="ARBA" id="ARBA00023180"/>
    </source>
</evidence>
<keyword evidence="9" id="KW-1133">Transmembrane helix</keyword>
<evidence type="ECO:0000313" key="16">
    <source>
        <dbReference type="Proteomes" id="UP000230423"/>
    </source>
</evidence>
<dbReference type="Gene3D" id="3.30.70.1230">
    <property type="entry name" value="Nucleotide cyclase"/>
    <property type="match status" value="1"/>
</dbReference>
<dbReference type="GO" id="GO:0005886">
    <property type="term" value="C:plasma membrane"/>
    <property type="evidence" value="ECO:0007669"/>
    <property type="project" value="UniProtKB-SubCell"/>
</dbReference>
<dbReference type="GO" id="GO:0007168">
    <property type="term" value="P:receptor guanylyl cyclase signaling pathway"/>
    <property type="evidence" value="ECO:0007669"/>
    <property type="project" value="TreeGrafter"/>
</dbReference>
<keyword evidence="5" id="KW-1003">Cell membrane</keyword>
<dbReference type="PANTHER" id="PTHR11920">
    <property type="entry name" value="GUANYLYL CYCLASE"/>
    <property type="match status" value="1"/>
</dbReference>
<comment type="catalytic activity">
    <reaction evidence="1">
        <text>GTP = 3',5'-cyclic GMP + diphosphate</text>
        <dbReference type="Rhea" id="RHEA:13665"/>
        <dbReference type="ChEBI" id="CHEBI:33019"/>
        <dbReference type="ChEBI" id="CHEBI:37565"/>
        <dbReference type="ChEBI" id="CHEBI:57746"/>
        <dbReference type="EC" id="4.6.1.2"/>
    </reaction>
</comment>
<name>A0A2G9TAU0_TELCI</name>
<dbReference type="EMBL" id="KZ389109">
    <property type="protein sequence ID" value="PIO55087.1"/>
    <property type="molecule type" value="Genomic_DNA"/>
</dbReference>
<evidence type="ECO:0000256" key="6">
    <source>
        <dbReference type="ARBA" id="ARBA00022692"/>
    </source>
</evidence>
<comment type="subcellular location">
    <subcellularLocation>
        <location evidence="2">Cell membrane</location>
    </subcellularLocation>
    <subcellularLocation>
        <location evidence="3">Membrane</location>
        <topology evidence="3">Single-pass type I membrane protein</topology>
    </subcellularLocation>
</comment>
<gene>
    <name evidence="15" type="ORF">TELCIR_23530</name>
</gene>
<dbReference type="GO" id="GO:0004016">
    <property type="term" value="F:adenylate cyclase activity"/>
    <property type="evidence" value="ECO:0007669"/>
    <property type="project" value="TreeGrafter"/>
</dbReference>